<sequence>MPEHLDPFWGSVGAALAAPRVVANALVDGGLPGLDAAGLNGAWRPLLFGCLFYWTLARVLIMQVVIPMRYARAQVYGQIQQSLSGLSAFRLNVVYVLGNILMLIFSFLILAPIAVLDSWLKTWPLMLPVWLYLHNCIWTLGEYLSSSETGPAPKPHQWLGLVTLAWFLLALACERPRVPFFAEDFDHEEMFKQVMKKGPFQAQMEEQHGLLARSVSFTARPLMRRLSTLLNVDAQDVERKREVLRCGSIESHGGKVGDMYNLGPVVREDLLKSSLQFLQTASVAQLLSKHFTVRFQGEDAIDAGGVTKDWFDSLARELASGSEQHERRRSIDDFFSSSLLACAPDGTLLPRPSGCLGADCSEAQREQLRARWTQLAAVGRFLGVAVLERRPLPLSFGQVLMKLLCEKAVSYSDVRHLDNDFYRHRIIGLLQEGGVERASAALGEPLTFTSAPTDLMPDTVPLKEGGGEILVTEENKMEYIGLLSEARICAGRRHELQFFVSGFHEVIPVGVLKQAAVGPAELSLLISGVHEYDVAEWRSCAKETGDEIVLGWFWEVVASFTEEQRALLLNFSTGSSRIPPGGFRDMSPQFQVQVLATDENQDRLPSAHTCFNQLDLPRYSSRELLAEKLALAISQPARFGLA</sequence>
<comment type="pathway">
    <text evidence="2">Protein modification; protein ubiquitination.</text>
</comment>
<evidence type="ECO:0000313" key="9">
    <source>
        <dbReference type="EMBL" id="CAK0839186.1"/>
    </source>
</evidence>
<dbReference type="InterPro" id="IPR035983">
    <property type="entry name" value="Hect_E3_ubiquitin_ligase"/>
</dbReference>
<accession>A0ABN9T2I9</accession>
<feature type="domain" description="HECT" evidence="8">
    <location>
        <begin position="283"/>
        <end position="642"/>
    </location>
</feature>
<evidence type="ECO:0000259" key="8">
    <source>
        <dbReference type="PROSITE" id="PS50237"/>
    </source>
</evidence>
<evidence type="ECO:0000313" key="10">
    <source>
        <dbReference type="Proteomes" id="UP001189429"/>
    </source>
</evidence>
<keyword evidence="4" id="KW-0808">Transferase</keyword>
<dbReference type="PANTHER" id="PTHR11254">
    <property type="entry name" value="HECT DOMAIN UBIQUITIN-PROTEIN LIGASE"/>
    <property type="match status" value="1"/>
</dbReference>
<dbReference type="Gene3D" id="3.30.2410.10">
    <property type="entry name" value="Hect, E3 ligase catalytic domain"/>
    <property type="match status" value="1"/>
</dbReference>
<evidence type="ECO:0000256" key="6">
    <source>
        <dbReference type="PROSITE-ProRule" id="PRU00104"/>
    </source>
</evidence>
<dbReference type="InterPro" id="IPR000569">
    <property type="entry name" value="HECT_dom"/>
</dbReference>
<feature type="transmembrane region" description="Helical" evidence="7">
    <location>
        <begin position="92"/>
        <end position="115"/>
    </location>
</feature>
<dbReference type="Pfam" id="PF00632">
    <property type="entry name" value="HECT"/>
    <property type="match status" value="1"/>
</dbReference>
<evidence type="ECO:0000256" key="2">
    <source>
        <dbReference type="ARBA" id="ARBA00004906"/>
    </source>
</evidence>
<comment type="catalytic activity">
    <reaction evidence="1">
        <text>S-ubiquitinyl-[E2 ubiquitin-conjugating enzyme]-L-cysteine + [acceptor protein]-L-lysine = [E2 ubiquitin-conjugating enzyme]-L-cysteine + N(6)-ubiquitinyl-[acceptor protein]-L-lysine.</text>
        <dbReference type="EC" id="2.3.2.26"/>
    </reaction>
</comment>
<dbReference type="SUPFAM" id="SSF56204">
    <property type="entry name" value="Hect, E3 ligase catalytic domain"/>
    <property type="match status" value="1"/>
</dbReference>
<evidence type="ECO:0000256" key="4">
    <source>
        <dbReference type="ARBA" id="ARBA00022679"/>
    </source>
</evidence>
<feature type="transmembrane region" description="Helical" evidence="7">
    <location>
        <begin position="51"/>
        <end position="71"/>
    </location>
</feature>
<dbReference type="SMART" id="SM00119">
    <property type="entry name" value="HECTc"/>
    <property type="match status" value="1"/>
</dbReference>
<evidence type="ECO:0000256" key="5">
    <source>
        <dbReference type="ARBA" id="ARBA00022786"/>
    </source>
</evidence>
<gene>
    <name evidence="9" type="ORF">PCOR1329_LOCUS34926</name>
</gene>
<evidence type="ECO:0000256" key="3">
    <source>
        <dbReference type="ARBA" id="ARBA00012485"/>
    </source>
</evidence>
<keyword evidence="5 6" id="KW-0833">Ubl conjugation pathway</keyword>
<protein>
    <recommendedName>
        <fullName evidence="3">HECT-type E3 ubiquitin transferase</fullName>
        <ecNumber evidence="3">2.3.2.26</ecNumber>
    </recommendedName>
</protein>
<keyword evidence="7" id="KW-0812">Transmembrane</keyword>
<dbReference type="InterPro" id="IPR050409">
    <property type="entry name" value="E3_ubiq-protein_ligase"/>
</dbReference>
<name>A0ABN9T2I9_9DINO</name>
<keyword evidence="10" id="KW-1185">Reference proteome</keyword>
<comment type="caution">
    <text evidence="9">The sequence shown here is derived from an EMBL/GenBank/DDBJ whole genome shotgun (WGS) entry which is preliminary data.</text>
</comment>
<proteinExistence type="predicted"/>
<dbReference type="Proteomes" id="UP001189429">
    <property type="component" value="Unassembled WGS sequence"/>
</dbReference>
<feature type="active site" description="Glycyl thioester intermediate" evidence="6">
    <location>
        <position position="610"/>
    </location>
</feature>
<dbReference type="EC" id="2.3.2.26" evidence="3"/>
<evidence type="ECO:0000256" key="1">
    <source>
        <dbReference type="ARBA" id="ARBA00000885"/>
    </source>
</evidence>
<dbReference type="Gene3D" id="3.30.2160.10">
    <property type="entry name" value="Hect, E3 ligase catalytic domain"/>
    <property type="match status" value="1"/>
</dbReference>
<organism evidence="9 10">
    <name type="scientific">Prorocentrum cordatum</name>
    <dbReference type="NCBI Taxonomy" id="2364126"/>
    <lineage>
        <taxon>Eukaryota</taxon>
        <taxon>Sar</taxon>
        <taxon>Alveolata</taxon>
        <taxon>Dinophyceae</taxon>
        <taxon>Prorocentrales</taxon>
        <taxon>Prorocentraceae</taxon>
        <taxon>Prorocentrum</taxon>
    </lineage>
</organism>
<dbReference type="PANTHER" id="PTHR11254:SF67">
    <property type="entry name" value="E3 UBIQUITIN-PROTEIN LIGASE HUWE1"/>
    <property type="match status" value="1"/>
</dbReference>
<keyword evidence="7" id="KW-0472">Membrane</keyword>
<keyword evidence="7" id="KW-1133">Transmembrane helix</keyword>
<dbReference type="Gene3D" id="3.90.1750.10">
    <property type="entry name" value="Hect, E3 ligase catalytic domains"/>
    <property type="match status" value="1"/>
</dbReference>
<dbReference type="PROSITE" id="PS50237">
    <property type="entry name" value="HECT"/>
    <property type="match status" value="1"/>
</dbReference>
<evidence type="ECO:0000256" key="7">
    <source>
        <dbReference type="SAM" id="Phobius"/>
    </source>
</evidence>
<reference evidence="9" key="1">
    <citation type="submission" date="2023-10" db="EMBL/GenBank/DDBJ databases">
        <authorList>
            <person name="Chen Y."/>
            <person name="Shah S."/>
            <person name="Dougan E. K."/>
            <person name="Thang M."/>
            <person name="Chan C."/>
        </authorList>
    </citation>
    <scope>NUCLEOTIDE SEQUENCE [LARGE SCALE GENOMIC DNA]</scope>
</reference>
<dbReference type="EMBL" id="CAUYUJ010014276">
    <property type="protein sequence ID" value="CAK0839186.1"/>
    <property type="molecule type" value="Genomic_DNA"/>
</dbReference>